<dbReference type="PANTHER" id="PTHR33678">
    <property type="entry name" value="BLL1576 PROTEIN"/>
    <property type="match status" value="1"/>
</dbReference>
<name>A0A4D8QAC6_AZOBR</name>
<dbReference type="Pfam" id="PF03050">
    <property type="entry name" value="DDE_Tnp_IS66"/>
    <property type="match status" value="1"/>
</dbReference>
<sequence>MTAAPPFAALADDIASLRAALAQAEARADAAEAEAARAKAIASNTEALIASLKLEIEKLRRELYGTRSERKARLLDQLEFQLEELEATASEDELAAEQAAAKTTAVAAFARKRPSRQPFPDHLPRERVIVSAPASCPCCGSDKLCKLGETITETLEVIPRQWKVIQTVRERFSCRACETIGQPPAPFHATPRGWAGPNLLATLLFEKFGQHQPLNRQAERFAREGVPLSLSTLADQVGTAAAVLKPLHDLIAAHVMAAGRLHGDDTPVPVLAKGKTDTGRLWVYVRDDRPFAGQAPPAALLHYSRDRKGEHPERHLAGFTGWLQADAFAGYNRLYEPGRRPGPIGDALCWAHARRGFFKLADIATNTRRGKDAPPISPLALEAVKRIDALFDLERALNGKPATERLAARQEHGVALVAALEGWMRTERARLSRHAPVAKAMDYMLTRWDGFTRFLGDGRLCLTNNAAERGLRGSALGRKAWLFCGSDRGGQRAAIMYGLITTAKLNDVDPQAWLADVLARIADIPQTRLRELLPWEWKAIREQAKAA</sequence>
<organism evidence="6 7">
    <name type="scientific">Azospirillum brasilense</name>
    <dbReference type="NCBI Taxonomy" id="192"/>
    <lineage>
        <taxon>Bacteria</taxon>
        <taxon>Pseudomonadati</taxon>
        <taxon>Pseudomonadota</taxon>
        <taxon>Alphaproteobacteria</taxon>
        <taxon>Rhodospirillales</taxon>
        <taxon>Azospirillaceae</taxon>
        <taxon>Azospirillum</taxon>
    </lineage>
</organism>
<evidence type="ECO:0000256" key="1">
    <source>
        <dbReference type="SAM" id="Coils"/>
    </source>
</evidence>
<dbReference type="NCBIfam" id="NF033517">
    <property type="entry name" value="transpos_IS66"/>
    <property type="match status" value="1"/>
</dbReference>
<dbReference type="AlphaFoldDB" id="A0A4D8QAC6"/>
<protein>
    <submittedName>
        <fullName evidence="6">IS66 family transposase</fullName>
    </submittedName>
</protein>
<keyword evidence="1" id="KW-0175">Coiled coil</keyword>
<gene>
    <name evidence="6" type="ORF">D3867_28170</name>
</gene>
<dbReference type="InterPro" id="IPR024463">
    <property type="entry name" value="Transposase_TnpC_homeodom"/>
</dbReference>
<dbReference type="InterPro" id="IPR039552">
    <property type="entry name" value="IS66_C"/>
</dbReference>
<evidence type="ECO:0000259" key="4">
    <source>
        <dbReference type="Pfam" id="PF13007"/>
    </source>
</evidence>
<evidence type="ECO:0000259" key="3">
    <source>
        <dbReference type="Pfam" id="PF13005"/>
    </source>
</evidence>
<reference evidence="6 7" key="1">
    <citation type="submission" date="2018-09" db="EMBL/GenBank/DDBJ databases">
        <title>Whole genome based analysis of evolution and adaptive divergence in Indian and Brazilian strains of Azospirillum brasilense.</title>
        <authorList>
            <person name="Singh C."/>
            <person name="Tripathi A.K."/>
        </authorList>
    </citation>
    <scope>NUCLEOTIDE SEQUENCE [LARGE SCALE GENOMIC DNA]</scope>
    <source>
        <strain evidence="6 7">MTCC4036</strain>
        <plasmid evidence="6 7">p2</plasmid>
    </source>
</reference>
<feature type="domain" description="Transposase IS66 central" evidence="2">
    <location>
        <begin position="192"/>
        <end position="491"/>
    </location>
</feature>
<dbReference type="InterPro" id="IPR052344">
    <property type="entry name" value="Transposase-related"/>
</dbReference>
<dbReference type="PANTHER" id="PTHR33678:SF1">
    <property type="entry name" value="BLL1576 PROTEIN"/>
    <property type="match status" value="1"/>
</dbReference>
<dbReference type="Pfam" id="PF13817">
    <property type="entry name" value="DDE_Tnp_IS66_C"/>
    <property type="match status" value="1"/>
</dbReference>
<dbReference type="EMBL" id="CP032332">
    <property type="protein sequence ID" value="QCO05776.1"/>
    <property type="molecule type" value="Genomic_DNA"/>
</dbReference>
<accession>A0A4D8QAC6</accession>
<feature type="domain" description="Transposase TnpC homeodomain" evidence="4">
    <location>
        <begin position="52"/>
        <end position="128"/>
    </location>
</feature>
<dbReference type="Pfam" id="PF13007">
    <property type="entry name" value="LZ_Tnp_IS66"/>
    <property type="match status" value="1"/>
</dbReference>
<proteinExistence type="predicted"/>
<keyword evidence="6" id="KW-0614">Plasmid</keyword>
<dbReference type="Proteomes" id="UP000298596">
    <property type="component" value="Plasmid p2"/>
</dbReference>
<evidence type="ECO:0000259" key="2">
    <source>
        <dbReference type="Pfam" id="PF03050"/>
    </source>
</evidence>
<dbReference type="InterPro" id="IPR004291">
    <property type="entry name" value="Transposase_IS66_central"/>
</dbReference>
<dbReference type="InterPro" id="IPR024474">
    <property type="entry name" value="Znf_dom_IS66"/>
</dbReference>
<evidence type="ECO:0000259" key="5">
    <source>
        <dbReference type="Pfam" id="PF13817"/>
    </source>
</evidence>
<feature type="domain" description="Transposase IS66 zinc-finger binding" evidence="3">
    <location>
        <begin position="134"/>
        <end position="178"/>
    </location>
</feature>
<evidence type="ECO:0000313" key="7">
    <source>
        <dbReference type="Proteomes" id="UP000298596"/>
    </source>
</evidence>
<feature type="coiled-coil region" evidence="1">
    <location>
        <begin position="7"/>
        <end position="102"/>
    </location>
</feature>
<feature type="domain" description="Transposase IS66 C-terminal" evidence="5">
    <location>
        <begin position="499"/>
        <end position="535"/>
    </location>
</feature>
<dbReference type="Pfam" id="PF13005">
    <property type="entry name" value="zf-IS66"/>
    <property type="match status" value="1"/>
</dbReference>
<geneLocation type="plasmid" evidence="6">
    <name>p2</name>
</geneLocation>
<evidence type="ECO:0000313" key="6">
    <source>
        <dbReference type="EMBL" id="QCO05776.1"/>
    </source>
</evidence>